<keyword evidence="4" id="KW-1185">Reference proteome</keyword>
<evidence type="ECO:0000256" key="1">
    <source>
        <dbReference type="ARBA" id="ARBA00022679"/>
    </source>
</evidence>
<accession>A0ABD6BDE2</accession>
<dbReference type="RefSeq" id="WP_390284739.1">
    <property type="nucleotide sequence ID" value="NZ_JBHUDI010000003.1"/>
</dbReference>
<proteinExistence type="predicted"/>
<keyword evidence="3" id="KW-0328">Glycosyltransferase</keyword>
<dbReference type="PANTHER" id="PTHR46401:SF2">
    <property type="entry name" value="GLYCOSYLTRANSFERASE WBBK-RELATED"/>
    <property type="match status" value="1"/>
</dbReference>
<comment type="caution">
    <text evidence="3">The sequence shown here is derived from an EMBL/GenBank/DDBJ whole genome shotgun (WGS) entry which is preliminary data.</text>
</comment>
<sequence>MKITILTPDLSDNSLGRSYLLAQLLEPHYEIEIVGPKTRQNIWKPVRDEYEYQSVDMRSSILDFPLHYQSISRKISGDVVYAVKPRMLSYGYGLLNSIEKDKPIILDIDDWESGFKSGDGMRKYLSYLKSIPMLVNLNSLGYMRMMEKASVWADEITVSNFFLKEKFGGTYVPHVRNTDFFNPDNYDSKKARNELGIPEDKFIVLFSGTPRPHKGVSDLVEAVQSIERDDILLLIVGVHESRYVRKLKSMSDDRVVFYSQQPFTQLPKWIAASDLFVIPQKQTSSTRGQMPAKVFDAMSMGKPIIATEVSDLPRVLEDCGVIVSPDSPGELANKIEDLANDPNERDELGSKARVQCVRNYSYQRFSPKLAALVEEVADH</sequence>
<dbReference type="InterPro" id="IPR001296">
    <property type="entry name" value="Glyco_trans_1"/>
</dbReference>
<dbReference type="SUPFAM" id="SSF53756">
    <property type="entry name" value="UDP-Glycosyltransferase/glycogen phosphorylase"/>
    <property type="match status" value="1"/>
</dbReference>
<gene>
    <name evidence="3" type="ORF">ACFR99_04430</name>
</gene>
<name>A0ABD6BDE2_9EURY</name>
<dbReference type="Gene3D" id="3.40.50.2000">
    <property type="entry name" value="Glycogen Phosphorylase B"/>
    <property type="match status" value="1"/>
</dbReference>
<reference evidence="3 4" key="1">
    <citation type="journal article" date="2019" name="Int. J. Syst. Evol. Microbiol.">
        <title>The Global Catalogue of Microorganisms (GCM) 10K type strain sequencing project: providing services to taxonomists for standard genome sequencing and annotation.</title>
        <authorList>
            <consortium name="The Broad Institute Genomics Platform"/>
            <consortium name="The Broad Institute Genome Sequencing Center for Infectious Disease"/>
            <person name="Wu L."/>
            <person name="Ma J."/>
        </authorList>
    </citation>
    <scope>NUCLEOTIDE SEQUENCE [LARGE SCALE GENOMIC DNA]</scope>
    <source>
        <strain evidence="3 4">CGMCC 1.12230</strain>
    </source>
</reference>
<protein>
    <submittedName>
        <fullName evidence="3">Glycosyltransferase family 4 protein</fullName>
        <ecNumber evidence="3">2.4.-.-</ecNumber>
    </submittedName>
</protein>
<dbReference type="GO" id="GO:0016757">
    <property type="term" value="F:glycosyltransferase activity"/>
    <property type="evidence" value="ECO:0007669"/>
    <property type="project" value="UniProtKB-KW"/>
</dbReference>
<dbReference type="CDD" id="cd03801">
    <property type="entry name" value="GT4_PimA-like"/>
    <property type="match status" value="1"/>
</dbReference>
<organism evidence="3 4">
    <name type="scientific">Haloarchaeobius amylolyticus</name>
    <dbReference type="NCBI Taxonomy" id="1198296"/>
    <lineage>
        <taxon>Archaea</taxon>
        <taxon>Methanobacteriati</taxon>
        <taxon>Methanobacteriota</taxon>
        <taxon>Stenosarchaea group</taxon>
        <taxon>Halobacteria</taxon>
        <taxon>Halobacteriales</taxon>
        <taxon>Halorubellaceae</taxon>
        <taxon>Haloarchaeobius</taxon>
    </lineage>
</organism>
<dbReference type="EMBL" id="JBHUDI010000003">
    <property type="protein sequence ID" value="MFD1562790.1"/>
    <property type="molecule type" value="Genomic_DNA"/>
</dbReference>
<dbReference type="Pfam" id="PF00534">
    <property type="entry name" value="Glycos_transf_1"/>
    <property type="match status" value="1"/>
</dbReference>
<feature type="domain" description="Glycosyl transferase family 1" evidence="2">
    <location>
        <begin position="188"/>
        <end position="353"/>
    </location>
</feature>
<evidence type="ECO:0000259" key="2">
    <source>
        <dbReference type="Pfam" id="PF00534"/>
    </source>
</evidence>
<dbReference type="PANTHER" id="PTHR46401">
    <property type="entry name" value="GLYCOSYLTRANSFERASE WBBK-RELATED"/>
    <property type="match status" value="1"/>
</dbReference>
<dbReference type="Proteomes" id="UP001597076">
    <property type="component" value="Unassembled WGS sequence"/>
</dbReference>
<keyword evidence="1 3" id="KW-0808">Transferase</keyword>
<evidence type="ECO:0000313" key="4">
    <source>
        <dbReference type="Proteomes" id="UP001597076"/>
    </source>
</evidence>
<dbReference type="AlphaFoldDB" id="A0ABD6BDE2"/>
<evidence type="ECO:0000313" key="3">
    <source>
        <dbReference type="EMBL" id="MFD1562790.1"/>
    </source>
</evidence>
<dbReference type="EC" id="2.4.-.-" evidence="3"/>